<dbReference type="PROSITE" id="PS51682">
    <property type="entry name" value="SAM_OMT_I"/>
    <property type="match status" value="1"/>
</dbReference>
<dbReference type="Pfam" id="PF13578">
    <property type="entry name" value="Methyltransf_24"/>
    <property type="match status" value="1"/>
</dbReference>
<dbReference type="SUPFAM" id="SSF53335">
    <property type="entry name" value="S-adenosyl-L-methionine-dependent methyltransferases"/>
    <property type="match status" value="1"/>
</dbReference>
<dbReference type="InterPro" id="IPR029063">
    <property type="entry name" value="SAM-dependent_MTases_sf"/>
</dbReference>
<gene>
    <name evidence="5" type="ORF">M419DRAFT_79832</name>
</gene>
<comment type="similarity">
    <text evidence="4">Belongs to the class I-like SAM-binding methyltransferase superfamily. Cation-dependent O-methyltransferase family.</text>
</comment>
<sequence length="226" mass="24863">MSAPAANPVVAPDHVHALLNRLHQESLTQEEALPSTYLSSPDGFDDLMRDKFIALDQDKCHFVYQLARATGARNIVEVGTSFGVSTIYLALAVGSNLKHLGGGGMVIATEKEHEKAENARLHWREAGIDLVMRHIDLREGDLLETLRDNIPQVDLVLLDIWAPIALPALKLLEPKLRPGAVVIIDNSIASASRYKDLLSHLRSPTSGYTNLTLPYSKGLEMCVKIR</sequence>
<evidence type="ECO:0000313" key="5">
    <source>
        <dbReference type="EMBL" id="ETS01945.1"/>
    </source>
</evidence>
<name>A0A024S9C5_HYPJR</name>
<reference evidence="6" key="1">
    <citation type="journal article" date="2013" name="Ind. Biotechnol.">
        <title>Comparative genomics analysis of Trichoderma reesei strains.</title>
        <authorList>
            <person name="Koike H."/>
            <person name="Aerts A."/>
            <person name="LaButti K."/>
            <person name="Grigoriev I.V."/>
            <person name="Baker S.E."/>
        </authorList>
    </citation>
    <scope>NUCLEOTIDE SEQUENCE [LARGE SCALE GENOMIC DNA]</scope>
    <source>
        <strain evidence="6">ATCC 56765 / BCRC 32924 / NRRL 11460 / Rut C-30</strain>
    </source>
</reference>
<evidence type="ECO:0000313" key="6">
    <source>
        <dbReference type="Proteomes" id="UP000024376"/>
    </source>
</evidence>
<dbReference type="InterPro" id="IPR002935">
    <property type="entry name" value="SAM_O-MeTrfase"/>
</dbReference>
<proteinExistence type="inferred from homology"/>
<dbReference type="GO" id="GO:0032259">
    <property type="term" value="P:methylation"/>
    <property type="evidence" value="ECO:0007669"/>
    <property type="project" value="UniProtKB-KW"/>
</dbReference>
<dbReference type="CDD" id="cd02440">
    <property type="entry name" value="AdoMet_MTases"/>
    <property type="match status" value="1"/>
</dbReference>
<keyword evidence="3" id="KW-0949">S-adenosyl-L-methionine</keyword>
<dbReference type="OrthoDB" id="4863010at2759"/>
<dbReference type="PANTHER" id="PTHR43167:SF1">
    <property type="entry name" value="PUTATIVE (AFU_ORTHOLOGUE AFUA_6G01830)-RELATED"/>
    <property type="match status" value="1"/>
</dbReference>
<evidence type="ECO:0000256" key="3">
    <source>
        <dbReference type="ARBA" id="ARBA00022691"/>
    </source>
</evidence>
<dbReference type="HOGENOM" id="CLU_067676_7_0_1"/>
<dbReference type="KEGG" id="trr:M419DRAFT_79832"/>
<evidence type="ECO:0000256" key="1">
    <source>
        <dbReference type="ARBA" id="ARBA00022603"/>
    </source>
</evidence>
<keyword evidence="1 5" id="KW-0489">Methyltransferase</keyword>
<dbReference type="Proteomes" id="UP000024376">
    <property type="component" value="Unassembled WGS sequence"/>
</dbReference>
<dbReference type="PANTHER" id="PTHR43167">
    <property type="entry name" value="PUTATIVE (AFU_ORTHOLOGUE AFUA_6G01830)-RELATED"/>
    <property type="match status" value="1"/>
</dbReference>
<dbReference type="Gene3D" id="3.40.50.150">
    <property type="entry name" value="Vaccinia Virus protein VP39"/>
    <property type="match status" value="1"/>
</dbReference>
<evidence type="ECO:0000256" key="4">
    <source>
        <dbReference type="ARBA" id="ARBA00023453"/>
    </source>
</evidence>
<dbReference type="AlphaFoldDB" id="A0A024S9C5"/>
<evidence type="ECO:0000256" key="2">
    <source>
        <dbReference type="ARBA" id="ARBA00022679"/>
    </source>
</evidence>
<keyword evidence="2 5" id="KW-0808">Transferase</keyword>
<dbReference type="GO" id="GO:0008171">
    <property type="term" value="F:O-methyltransferase activity"/>
    <property type="evidence" value="ECO:0007669"/>
    <property type="project" value="InterPro"/>
</dbReference>
<protein>
    <submittedName>
        <fullName evidence="5">S-adenosyl-L-methionine-dependent methyltransferase</fullName>
    </submittedName>
</protein>
<dbReference type="EMBL" id="KI911147">
    <property type="protein sequence ID" value="ETS01945.1"/>
    <property type="molecule type" value="Genomic_DNA"/>
</dbReference>
<accession>A0A024S9C5</accession>
<organism evidence="5 6">
    <name type="scientific">Hypocrea jecorina (strain ATCC 56765 / BCRC 32924 / NRRL 11460 / Rut C-30)</name>
    <name type="common">Trichoderma reesei</name>
    <dbReference type="NCBI Taxonomy" id="1344414"/>
    <lineage>
        <taxon>Eukaryota</taxon>
        <taxon>Fungi</taxon>
        <taxon>Dikarya</taxon>
        <taxon>Ascomycota</taxon>
        <taxon>Pezizomycotina</taxon>
        <taxon>Sordariomycetes</taxon>
        <taxon>Hypocreomycetidae</taxon>
        <taxon>Hypocreales</taxon>
        <taxon>Hypocreaceae</taxon>
        <taxon>Trichoderma</taxon>
    </lineage>
</organism>